<keyword evidence="2" id="KW-0238">DNA-binding</keyword>
<dbReference type="Proteomes" id="UP001317742">
    <property type="component" value="Chromosome"/>
</dbReference>
<evidence type="ECO:0000313" key="5">
    <source>
        <dbReference type="EMBL" id="BDQ37945.1"/>
    </source>
</evidence>
<sequence>MPNSEDFFFFSHISNFRRLYAKALSTRLEPYQVRPGYIDILNRLWKRDNITQKQLHAQLAIEQATLSNSLKRMERDGLIHRKRDPKDRRLSHIVLTEHAISLEPTIQTAIEELQSVINVGLTINDRRYFNRILKQMTSHLESDIEDPCLVLLDEVGDE</sequence>
<gene>
    <name evidence="5" type="ORF">SYK_23050</name>
</gene>
<dbReference type="PROSITE" id="PS01117">
    <property type="entry name" value="HTH_MARR_1"/>
    <property type="match status" value="1"/>
</dbReference>
<dbReference type="EMBL" id="AP026709">
    <property type="protein sequence ID" value="BDQ37945.1"/>
    <property type="molecule type" value="Genomic_DNA"/>
</dbReference>
<evidence type="ECO:0000256" key="2">
    <source>
        <dbReference type="ARBA" id="ARBA00023125"/>
    </source>
</evidence>
<evidence type="ECO:0000256" key="3">
    <source>
        <dbReference type="ARBA" id="ARBA00023163"/>
    </source>
</evidence>
<evidence type="ECO:0000313" key="6">
    <source>
        <dbReference type="Proteomes" id="UP001317742"/>
    </source>
</evidence>
<keyword evidence="1" id="KW-0805">Transcription regulation</keyword>
<evidence type="ECO:0000259" key="4">
    <source>
        <dbReference type="PROSITE" id="PS50995"/>
    </source>
</evidence>
<name>A0ABN6S7P4_9BACT</name>
<proteinExistence type="predicted"/>
<dbReference type="Pfam" id="PF01047">
    <property type="entry name" value="MarR"/>
    <property type="match status" value="1"/>
</dbReference>
<organism evidence="5 6">
    <name type="scientific">Pseudodesulfovibrio nedwellii</name>
    <dbReference type="NCBI Taxonomy" id="2973072"/>
    <lineage>
        <taxon>Bacteria</taxon>
        <taxon>Pseudomonadati</taxon>
        <taxon>Thermodesulfobacteriota</taxon>
        <taxon>Desulfovibrionia</taxon>
        <taxon>Desulfovibrionales</taxon>
        <taxon>Desulfovibrionaceae</taxon>
    </lineage>
</organism>
<dbReference type="SMART" id="SM00347">
    <property type="entry name" value="HTH_MARR"/>
    <property type="match status" value="1"/>
</dbReference>
<dbReference type="InterPro" id="IPR036390">
    <property type="entry name" value="WH_DNA-bd_sf"/>
</dbReference>
<dbReference type="InterPro" id="IPR000835">
    <property type="entry name" value="HTH_MarR-typ"/>
</dbReference>
<evidence type="ECO:0000256" key="1">
    <source>
        <dbReference type="ARBA" id="ARBA00023015"/>
    </source>
</evidence>
<dbReference type="RefSeq" id="WP_281760455.1">
    <property type="nucleotide sequence ID" value="NZ_AP026709.1"/>
</dbReference>
<dbReference type="InterPro" id="IPR036388">
    <property type="entry name" value="WH-like_DNA-bd_sf"/>
</dbReference>
<reference evidence="5 6" key="1">
    <citation type="submission" date="2022-08" db="EMBL/GenBank/DDBJ databases">
        <title>Genome Sequence of the sulphate-reducing bacterium, Pseudodesulfovibrio sp. SYK.</title>
        <authorList>
            <person name="Kondo R."/>
            <person name="Kataoka T."/>
        </authorList>
    </citation>
    <scope>NUCLEOTIDE SEQUENCE [LARGE SCALE GENOMIC DNA]</scope>
    <source>
        <strain evidence="5 6">SYK</strain>
    </source>
</reference>
<protein>
    <recommendedName>
        <fullName evidence="4">HTH marR-type domain-containing protein</fullName>
    </recommendedName>
</protein>
<dbReference type="SUPFAM" id="SSF46785">
    <property type="entry name" value="Winged helix' DNA-binding domain"/>
    <property type="match status" value="1"/>
</dbReference>
<dbReference type="PANTHER" id="PTHR42756:SF1">
    <property type="entry name" value="TRANSCRIPTIONAL REPRESSOR OF EMRAB OPERON"/>
    <property type="match status" value="1"/>
</dbReference>
<keyword evidence="3" id="KW-0804">Transcription</keyword>
<dbReference type="PROSITE" id="PS50995">
    <property type="entry name" value="HTH_MARR_2"/>
    <property type="match status" value="1"/>
</dbReference>
<dbReference type="Gene3D" id="1.10.10.10">
    <property type="entry name" value="Winged helix-like DNA-binding domain superfamily/Winged helix DNA-binding domain"/>
    <property type="match status" value="1"/>
</dbReference>
<dbReference type="PANTHER" id="PTHR42756">
    <property type="entry name" value="TRANSCRIPTIONAL REGULATOR, MARR"/>
    <property type="match status" value="1"/>
</dbReference>
<dbReference type="PRINTS" id="PR00598">
    <property type="entry name" value="HTHMARR"/>
</dbReference>
<feature type="domain" description="HTH marR-type" evidence="4">
    <location>
        <begin position="1"/>
        <end position="138"/>
    </location>
</feature>
<keyword evidence="6" id="KW-1185">Reference proteome</keyword>
<accession>A0ABN6S7P4</accession>
<dbReference type="InterPro" id="IPR023187">
    <property type="entry name" value="Tscrpt_reg_MarR-type_CS"/>
</dbReference>